<reference evidence="3" key="1">
    <citation type="submission" date="2015-01" db="EMBL/GenBank/DDBJ databases">
        <authorList>
            <person name="Aksoy S."/>
            <person name="Warren W."/>
            <person name="Wilson R.K."/>
        </authorList>
    </citation>
    <scope>NUCLEOTIDE SEQUENCE [LARGE SCALE GENOMIC DNA]</scope>
    <source>
        <strain evidence="3">IAEA</strain>
    </source>
</reference>
<accession>A0A1B0ARZ7</accession>
<keyword evidence="1" id="KW-1133">Transmembrane helix</keyword>
<evidence type="ECO:0000256" key="1">
    <source>
        <dbReference type="SAM" id="Phobius"/>
    </source>
</evidence>
<protein>
    <submittedName>
        <fullName evidence="2">Uncharacterized protein</fullName>
    </submittedName>
</protein>
<keyword evidence="1" id="KW-0812">Transmembrane</keyword>
<organism evidence="2 3">
    <name type="scientific">Glossina palpalis gambiensis</name>
    <dbReference type="NCBI Taxonomy" id="67801"/>
    <lineage>
        <taxon>Eukaryota</taxon>
        <taxon>Metazoa</taxon>
        <taxon>Ecdysozoa</taxon>
        <taxon>Arthropoda</taxon>
        <taxon>Hexapoda</taxon>
        <taxon>Insecta</taxon>
        <taxon>Pterygota</taxon>
        <taxon>Neoptera</taxon>
        <taxon>Endopterygota</taxon>
        <taxon>Diptera</taxon>
        <taxon>Brachycera</taxon>
        <taxon>Muscomorpha</taxon>
        <taxon>Hippoboscoidea</taxon>
        <taxon>Glossinidae</taxon>
        <taxon>Glossina</taxon>
    </lineage>
</organism>
<dbReference type="EMBL" id="JXJN01002621">
    <property type="status" value="NOT_ANNOTATED_CDS"/>
    <property type="molecule type" value="Genomic_DNA"/>
</dbReference>
<feature type="transmembrane region" description="Helical" evidence="1">
    <location>
        <begin position="6"/>
        <end position="25"/>
    </location>
</feature>
<dbReference type="VEuPathDB" id="VectorBase:GPPI006405"/>
<keyword evidence="3" id="KW-1185">Reference proteome</keyword>
<reference evidence="2" key="2">
    <citation type="submission" date="2020-05" db="UniProtKB">
        <authorList>
            <consortium name="EnsemblMetazoa"/>
        </authorList>
    </citation>
    <scope>IDENTIFICATION</scope>
    <source>
        <strain evidence="2">IAEA</strain>
    </source>
</reference>
<dbReference type="Proteomes" id="UP000092460">
    <property type="component" value="Unassembled WGS sequence"/>
</dbReference>
<keyword evidence="1" id="KW-0472">Membrane</keyword>
<dbReference type="EnsemblMetazoa" id="GPPI006405-RA">
    <property type="protein sequence ID" value="GPPI006405-PA"/>
    <property type="gene ID" value="GPPI006405"/>
</dbReference>
<proteinExistence type="predicted"/>
<evidence type="ECO:0000313" key="2">
    <source>
        <dbReference type="EnsemblMetazoa" id="GPPI006405-PA"/>
    </source>
</evidence>
<evidence type="ECO:0000313" key="3">
    <source>
        <dbReference type="Proteomes" id="UP000092460"/>
    </source>
</evidence>
<dbReference type="AlphaFoldDB" id="A0A1B0ARZ7"/>
<name>A0A1B0ARZ7_9MUSC</name>
<sequence>MHDNNFHVAIVLMMTVMMLSLLLLIQHYHSLIKKRRKLGNKVTKKNAETKSAYKQGGENLNSHAIVLNGASHARAIQRSKLNFLPVKSVKGNVETRENQTFATDSNKNQSISDSYCKI</sequence>